<evidence type="ECO:0000256" key="2">
    <source>
        <dbReference type="ARBA" id="ARBA00022692"/>
    </source>
</evidence>
<evidence type="ECO:0000256" key="4">
    <source>
        <dbReference type="ARBA" id="ARBA00023136"/>
    </source>
</evidence>
<dbReference type="Proteomes" id="UP001161757">
    <property type="component" value="Unassembled WGS sequence"/>
</dbReference>
<feature type="transmembrane region" description="Helical" evidence="6">
    <location>
        <begin position="130"/>
        <end position="156"/>
    </location>
</feature>
<dbReference type="EMBL" id="JAJGCB010000012">
    <property type="protein sequence ID" value="KAJ8989975.1"/>
    <property type="molecule type" value="Genomic_DNA"/>
</dbReference>
<reference evidence="8" key="1">
    <citation type="submission" date="2023-01" db="EMBL/GenBank/DDBJ databases">
        <title>Exophiala dermititidis isolated from Cystic Fibrosis Patient.</title>
        <authorList>
            <person name="Kurbessoian T."/>
            <person name="Crocker A."/>
            <person name="Murante D."/>
            <person name="Hogan D.A."/>
            <person name="Stajich J.E."/>
        </authorList>
    </citation>
    <scope>NUCLEOTIDE SEQUENCE</scope>
    <source>
        <strain evidence="8">Ex8</strain>
    </source>
</reference>
<organism evidence="8 9">
    <name type="scientific">Exophiala dermatitidis</name>
    <name type="common">Black yeast-like fungus</name>
    <name type="synonym">Wangiella dermatitidis</name>
    <dbReference type="NCBI Taxonomy" id="5970"/>
    <lineage>
        <taxon>Eukaryota</taxon>
        <taxon>Fungi</taxon>
        <taxon>Dikarya</taxon>
        <taxon>Ascomycota</taxon>
        <taxon>Pezizomycotina</taxon>
        <taxon>Eurotiomycetes</taxon>
        <taxon>Chaetothyriomycetidae</taxon>
        <taxon>Chaetothyriales</taxon>
        <taxon>Herpotrichiellaceae</taxon>
        <taxon>Exophiala</taxon>
    </lineage>
</organism>
<evidence type="ECO:0000259" key="7">
    <source>
        <dbReference type="Pfam" id="PF01284"/>
    </source>
</evidence>
<accession>A0AAN6EQY4</accession>
<evidence type="ECO:0000256" key="6">
    <source>
        <dbReference type="SAM" id="Phobius"/>
    </source>
</evidence>
<keyword evidence="3 6" id="KW-1133">Transmembrane helix</keyword>
<dbReference type="PANTHER" id="PTHR37451">
    <property type="entry name" value="MARVEL DOMAIN"/>
    <property type="match status" value="1"/>
</dbReference>
<comment type="subcellular location">
    <subcellularLocation>
        <location evidence="1">Membrane</location>
        <topology evidence="1">Multi-pass membrane protein</topology>
    </subcellularLocation>
</comment>
<evidence type="ECO:0000256" key="3">
    <source>
        <dbReference type="ARBA" id="ARBA00022989"/>
    </source>
</evidence>
<evidence type="ECO:0000313" key="8">
    <source>
        <dbReference type="EMBL" id="KAJ8989975.1"/>
    </source>
</evidence>
<dbReference type="AlphaFoldDB" id="A0AAN6EQY4"/>
<protein>
    <recommendedName>
        <fullName evidence="7">MARVEL domain-containing protein</fullName>
    </recommendedName>
</protein>
<keyword evidence="2 6" id="KW-0812">Transmembrane</keyword>
<feature type="domain" description="MARVEL" evidence="7">
    <location>
        <begin position="19"/>
        <end position="150"/>
    </location>
</feature>
<feature type="compositionally biased region" description="Low complexity" evidence="5">
    <location>
        <begin position="230"/>
        <end position="243"/>
    </location>
</feature>
<feature type="transmembrane region" description="Helical" evidence="6">
    <location>
        <begin position="54"/>
        <end position="77"/>
    </location>
</feature>
<evidence type="ECO:0000256" key="5">
    <source>
        <dbReference type="SAM" id="MobiDB-lite"/>
    </source>
</evidence>
<feature type="region of interest" description="Disordered" evidence="5">
    <location>
        <begin position="183"/>
        <end position="243"/>
    </location>
</feature>
<dbReference type="InterPro" id="IPR008253">
    <property type="entry name" value="Marvel"/>
</dbReference>
<feature type="compositionally biased region" description="Low complexity" evidence="5">
    <location>
        <begin position="198"/>
        <end position="222"/>
    </location>
</feature>
<gene>
    <name evidence="8" type="ORF">HRR80_006111</name>
</gene>
<keyword evidence="4 6" id="KW-0472">Membrane</keyword>
<feature type="transmembrane region" description="Helical" evidence="6">
    <location>
        <begin position="89"/>
        <end position="110"/>
    </location>
</feature>
<sequence>MGFSPRPLGWSMPGWVLYMRGAQLFMAFLVLILTAVSAGELLQGADPSWLVTPYPGFGFAWFAFSWTLFYIPVATFVIPNLSAKVRPLIILLVLELLTTLWWLVTFALLADNSSRLASWLDTGYTNAKVGLGLAQSSAAFGAVEFVLFAVVSGFAVRALMERHRNPTSGGAFVPVQEFPKASAPAQPYPSAPGVYSDQVPYSQPQQYAQPPIPQPYQSQSQPQPQPYQPQPYQQPQEQQQQPV</sequence>
<proteinExistence type="predicted"/>
<evidence type="ECO:0000313" key="9">
    <source>
        <dbReference type="Proteomes" id="UP001161757"/>
    </source>
</evidence>
<name>A0AAN6EQY4_EXODE</name>
<dbReference type="Pfam" id="PF01284">
    <property type="entry name" value="MARVEL"/>
    <property type="match status" value="1"/>
</dbReference>
<evidence type="ECO:0000256" key="1">
    <source>
        <dbReference type="ARBA" id="ARBA00004141"/>
    </source>
</evidence>
<comment type="caution">
    <text evidence="8">The sequence shown here is derived from an EMBL/GenBank/DDBJ whole genome shotgun (WGS) entry which is preliminary data.</text>
</comment>
<dbReference type="PANTHER" id="PTHR37451:SF1">
    <property type="entry name" value="MARVEL DOMAIN-CONTAINING PROTEIN"/>
    <property type="match status" value="1"/>
</dbReference>